<proteinExistence type="predicted"/>
<organism evidence="1 2">
    <name type="scientific">Flavobacterium succinicans</name>
    <dbReference type="NCBI Taxonomy" id="29536"/>
    <lineage>
        <taxon>Bacteria</taxon>
        <taxon>Pseudomonadati</taxon>
        <taxon>Bacteroidota</taxon>
        <taxon>Flavobacteriia</taxon>
        <taxon>Flavobacteriales</taxon>
        <taxon>Flavobacteriaceae</taxon>
        <taxon>Flavobacterium</taxon>
    </lineage>
</organism>
<dbReference type="Pfam" id="PF13366">
    <property type="entry name" value="PDDEXK_3"/>
    <property type="match status" value="1"/>
</dbReference>
<dbReference type="EMBL" id="FOUT01000004">
    <property type="protein sequence ID" value="SFM93040.1"/>
    <property type="molecule type" value="Genomic_DNA"/>
</dbReference>
<dbReference type="AlphaFoldDB" id="A0A1I4UW74"/>
<protein>
    <submittedName>
        <fullName evidence="1">GxxExxY protein</fullName>
    </submittedName>
</protein>
<keyword evidence="2" id="KW-1185">Reference proteome</keyword>
<reference evidence="2" key="1">
    <citation type="submission" date="2016-10" db="EMBL/GenBank/DDBJ databases">
        <authorList>
            <person name="Varghese N."/>
            <person name="Submissions S."/>
        </authorList>
    </citation>
    <scope>NUCLEOTIDE SEQUENCE [LARGE SCALE GENOMIC DNA]</scope>
    <source>
        <strain evidence="2">DSM 4002</strain>
    </source>
</reference>
<dbReference type="eggNOG" id="COG0614">
    <property type="taxonomic scope" value="Bacteria"/>
</dbReference>
<evidence type="ECO:0000313" key="2">
    <source>
        <dbReference type="Proteomes" id="UP000182961"/>
    </source>
</evidence>
<gene>
    <name evidence="1" type="ORF">SAMN05444143_1047</name>
</gene>
<dbReference type="NCBIfam" id="TIGR04256">
    <property type="entry name" value="GxxExxY"/>
    <property type="match status" value="1"/>
</dbReference>
<dbReference type="RefSeq" id="WP_024980003.1">
    <property type="nucleotide sequence ID" value="NZ_CBCRUM010000003.1"/>
</dbReference>
<sequence>MDINKYEELAKQIFIASLEVHKIMGPGLLESVYEMCLLKELQLRKISAESQVGIPLQFKGFDLSKEFRIDILVENEIIIELKSVDTLLPVHQAQIISYLKLADKRMGFLINFNVPIIKNGFKRFVNNY</sequence>
<name>A0A1I4UW74_9FLAO</name>
<accession>A0A1I4UW74</accession>
<dbReference type="InterPro" id="IPR026350">
    <property type="entry name" value="GxxExxY"/>
</dbReference>
<evidence type="ECO:0000313" key="1">
    <source>
        <dbReference type="EMBL" id="SFM93040.1"/>
    </source>
</evidence>
<dbReference type="Proteomes" id="UP000182961">
    <property type="component" value="Unassembled WGS sequence"/>
</dbReference>